<gene>
    <name evidence="1" type="ORF">L0P57_06735</name>
</gene>
<accession>A0ABS9MII0</accession>
<evidence type="ECO:0000313" key="1">
    <source>
        <dbReference type="EMBL" id="MCG4610628.1"/>
    </source>
</evidence>
<organism evidence="1 2">
    <name type="scientific">Anaeromassilibacillus senegalensis</name>
    <dbReference type="NCBI Taxonomy" id="1673717"/>
    <lineage>
        <taxon>Bacteria</taxon>
        <taxon>Bacillati</taxon>
        <taxon>Bacillota</taxon>
        <taxon>Clostridia</taxon>
        <taxon>Eubacteriales</taxon>
        <taxon>Acutalibacteraceae</taxon>
        <taxon>Anaeromassilibacillus</taxon>
    </lineage>
</organism>
<protein>
    <submittedName>
        <fullName evidence="1">Uncharacterized protein</fullName>
    </submittedName>
</protein>
<sequence length="92" mass="10667">MTEQEIFDVFLDELLQRAVDDFHATAQYALLAEKLERMHRDCDSMFAADEKEFAEECFSLLLDVSGHQERHLYQKGLRDGVTILKRLGVFAT</sequence>
<evidence type="ECO:0000313" key="2">
    <source>
        <dbReference type="Proteomes" id="UP001298681"/>
    </source>
</evidence>
<dbReference type="EMBL" id="JAKNHQ010000007">
    <property type="protein sequence ID" value="MCG4610628.1"/>
    <property type="molecule type" value="Genomic_DNA"/>
</dbReference>
<reference evidence="1 2" key="1">
    <citation type="submission" date="2022-01" db="EMBL/GenBank/DDBJ databases">
        <title>Collection of gut derived symbiotic bacterial strains cultured from healthy donors.</title>
        <authorList>
            <person name="Lin H."/>
            <person name="Kohout C."/>
            <person name="Waligurski E."/>
            <person name="Pamer E.G."/>
        </authorList>
    </citation>
    <scope>NUCLEOTIDE SEQUENCE [LARGE SCALE GENOMIC DNA]</scope>
    <source>
        <strain evidence="1 2">DFI.7.58</strain>
    </source>
</reference>
<proteinExistence type="predicted"/>
<keyword evidence="2" id="KW-1185">Reference proteome</keyword>
<dbReference type="Proteomes" id="UP001298681">
    <property type="component" value="Unassembled WGS sequence"/>
</dbReference>
<comment type="caution">
    <text evidence="1">The sequence shown here is derived from an EMBL/GenBank/DDBJ whole genome shotgun (WGS) entry which is preliminary data.</text>
</comment>
<dbReference type="RefSeq" id="WP_087234779.1">
    <property type="nucleotide sequence ID" value="NZ_JAKNHQ010000007.1"/>
</dbReference>
<name>A0ABS9MII0_9FIRM</name>